<gene>
    <name evidence="9" type="primary">LOC113203755</name>
</gene>
<evidence type="ECO:0000259" key="7">
    <source>
        <dbReference type="PROSITE" id="PS50240"/>
    </source>
</evidence>
<dbReference type="PROSITE" id="PS50240">
    <property type="entry name" value="TRYPSIN_DOM"/>
    <property type="match status" value="1"/>
</dbReference>
<dbReference type="InterPro" id="IPR018114">
    <property type="entry name" value="TRYPSIN_HIS"/>
</dbReference>
<dbReference type="GO" id="GO:0006508">
    <property type="term" value="P:proteolysis"/>
    <property type="evidence" value="ECO:0007669"/>
    <property type="project" value="UniProtKB-KW"/>
</dbReference>
<feature type="domain" description="Peptidase S1" evidence="7">
    <location>
        <begin position="70"/>
        <end position="307"/>
    </location>
</feature>
<dbReference type="SMART" id="SM00020">
    <property type="entry name" value="Tryp_SPc"/>
    <property type="match status" value="1"/>
</dbReference>
<dbReference type="RefSeq" id="XP_026274383.1">
    <property type="nucleotide sequence ID" value="XM_026418598.2"/>
</dbReference>
<accession>A0A6J1S196</accession>
<keyword evidence="1 6" id="KW-0645">Protease</keyword>
<keyword evidence="8" id="KW-1185">Reference proteome</keyword>
<dbReference type="Gene3D" id="2.40.10.10">
    <property type="entry name" value="Trypsin-like serine proteases"/>
    <property type="match status" value="1"/>
</dbReference>
<proteinExistence type="inferred from homology"/>
<dbReference type="FunFam" id="2.40.10.10:FF:000002">
    <property type="entry name" value="Transmembrane protease serine"/>
    <property type="match status" value="1"/>
</dbReference>
<dbReference type="PROSITE" id="PS00135">
    <property type="entry name" value="TRYPSIN_SER"/>
    <property type="match status" value="1"/>
</dbReference>
<keyword evidence="3 6" id="KW-0720">Serine protease</keyword>
<dbReference type="PANTHER" id="PTHR24276">
    <property type="entry name" value="POLYSERASE-RELATED"/>
    <property type="match status" value="1"/>
</dbReference>
<dbReference type="InterPro" id="IPR050430">
    <property type="entry name" value="Peptidase_S1"/>
</dbReference>
<sequence>MAGEAVAAMQRLGVKVHGRRAPSAFSGALPGALIYALLWSNARAGNHATASSTAGQQPQGFVMPHKVQQIVGGTAADIRDFGHQVSWLYEGFHRCGGSILTADYILTAAHCVSGSSPGPQHEILAGTSIISTERRNRGQTTQIVEMHVHPKFDVHTYTHDIALLRVWPQLSFNSAVHPIQLIDAGGAPYPTESVVVTGWGLLKENSQYQTPILQKVRVFVNDIAHCRNKYMEASWVLPDTLMCAAADKKDACQGDSGGPLVYYTEEGSQRLVGIVSSGIGCASKDFAGLYTDLRHPEMRAYVNEITGYRLAS</sequence>
<dbReference type="PANTHER" id="PTHR24276:SF91">
    <property type="entry name" value="AT26814P-RELATED"/>
    <property type="match status" value="1"/>
</dbReference>
<dbReference type="CDD" id="cd00190">
    <property type="entry name" value="Tryp_SPc"/>
    <property type="match status" value="1"/>
</dbReference>
<dbReference type="KEGG" id="foc:113203755"/>
<dbReference type="AlphaFoldDB" id="A0A6J1S196"/>
<keyword evidence="2 6" id="KW-0378">Hydrolase</keyword>
<evidence type="ECO:0000256" key="5">
    <source>
        <dbReference type="ARBA" id="ARBA00024195"/>
    </source>
</evidence>
<dbReference type="GO" id="GO:0004252">
    <property type="term" value="F:serine-type endopeptidase activity"/>
    <property type="evidence" value="ECO:0007669"/>
    <property type="project" value="InterPro"/>
</dbReference>
<dbReference type="InterPro" id="IPR001314">
    <property type="entry name" value="Peptidase_S1A"/>
</dbReference>
<dbReference type="Pfam" id="PF00089">
    <property type="entry name" value="Trypsin"/>
    <property type="match status" value="1"/>
</dbReference>
<evidence type="ECO:0000256" key="1">
    <source>
        <dbReference type="ARBA" id="ARBA00022670"/>
    </source>
</evidence>
<dbReference type="InterPro" id="IPR009003">
    <property type="entry name" value="Peptidase_S1_PA"/>
</dbReference>
<dbReference type="InterPro" id="IPR001254">
    <property type="entry name" value="Trypsin_dom"/>
</dbReference>
<evidence type="ECO:0000313" key="8">
    <source>
        <dbReference type="Proteomes" id="UP000504606"/>
    </source>
</evidence>
<dbReference type="GeneID" id="113203755"/>
<dbReference type="FunFam" id="2.40.10.10:FF:000068">
    <property type="entry name" value="transmembrane protease serine 2"/>
    <property type="match status" value="1"/>
</dbReference>
<evidence type="ECO:0000256" key="2">
    <source>
        <dbReference type="ARBA" id="ARBA00022801"/>
    </source>
</evidence>
<keyword evidence="4" id="KW-1015">Disulfide bond</keyword>
<protein>
    <submittedName>
        <fullName evidence="9">Trypsin delta-like</fullName>
    </submittedName>
</protein>
<dbReference type="SUPFAM" id="SSF50494">
    <property type="entry name" value="Trypsin-like serine proteases"/>
    <property type="match status" value="1"/>
</dbReference>
<evidence type="ECO:0000256" key="4">
    <source>
        <dbReference type="ARBA" id="ARBA00023157"/>
    </source>
</evidence>
<comment type="similarity">
    <text evidence="5">Belongs to the peptidase S1 family. CLIP subfamily.</text>
</comment>
<evidence type="ECO:0000256" key="3">
    <source>
        <dbReference type="ARBA" id="ARBA00022825"/>
    </source>
</evidence>
<dbReference type="PRINTS" id="PR00722">
    <property type="entry name" value="CHYMOTRYPSIN"/>
</dbReference>
<dbReference type="InterPro" id="IPR043504">
    <property type="entry name" value="Peptidase_S1_PA_chymotrypsin"/>
</dbReference>
<dbReference type="InterPro" id="IPR033116">
    <property type="entry name" value="TRYPSIN_SER"/>
</dbReference>
<dbReference type="Proteomes" id="UP000504606">
    <property type="component" value="Unplaced"/>
</dbReference>
<dbReference type="PROSITE" id="PS00134">
    <property type="entry name" value="TRYPSIN_HIS"/>
    <property type="match status" value="1"/>
</dbReference>
<reference evidence="9" key="1">
    <citation type="submission" date="2025-08" db="UniProtKB">
        <authorList>
            <consortium name="RefSeq"/>
        </authorList>
    </citation>
    <scope>IDENTIFICATION</scope>
    <source>
        <tissue evidence="9">Whole organism</tissue>
    </source>
</reference>
<organism evidence="8 9">
    <name type="scientific">Frankliniella occidentalis</name>
    <name type="common">Western flower thrips</name>
    <name type="synonym">Euthrips occidentalis</name>
    <dbReference type="NCBI Taxonomy" id="133901"/>
    <lineage>
        <taxon>Eukaryota</taxon>
        <taxon>Metazoa</taxon>
        <taxon>Ecdysozoa</taxon>
        <taxon>Arthropoda</taxon>
        <taxon>Hexapoda</taxon>
        <taxon>Insecta</taxon>
        <taxon>Pterygota</taxon>
        <taxon>Neoptera</taxon>
        <taxon>Paraneoptera</taxon>
        <taxon>Thysanoptera</taxon>
        <taxon>Terebrantia</taxon>
        <taxon>Thripoidea</taxon>
        <taxon>Thripidae</taxon>
        <taxon>Frankliniella</taxon>
    </lineage>
</organism>
<evidence type="ECO:0000313" key="9">
    <source>
        <dbReference type="RefSeq" id="XP_026274383.1"/>
    </source>
</evidence>
<dbReference type="OrthoDB" id="10059102at2759"/>
<name>A0A6J1S196_FRAOC</name>
<evidence type="ECO:0000256" key="6">
    <source>
        <dbReference type="RuleBase" id="RU363034"/>
    </source>
</evidence>